<dbReference type="InterPro" id="IPR027961">
    <property type="entry name" value="DUF4442"/>
</dbReference>
<evidence type="ECO:0000313" key="1">
    <source>
        <dbReference type="EMBL" id="APT91330.1"/>
    </source>
</evidence>
<sequence length="269" mass="29496">MSLIRTLVRRTGGITPPRLRRMLNLWPPLLASGIRITHIAEDWSAGRLELRMTPLNANMHGAAFGGTLFSMTDVLFGTLMMQRLGAEEFEAWTRTGSFEFIRPGRDGAAMTVEIPEEMVERILADLEGGYSTVVQCTSVIRNVDGTLVGIGQQDLYVRRRGGVKPPPNPNLLGRVRGENLSSAARTLARMGLREHPERLVEHERVARRCISPEARAVAWLQGVPGEDADFRAAGLPEDVMAALREERPGPAAALLLEEVAAARASLAEE</sequence>
<keyword evidence="2" id="KW-1185">Reference proteome</keyword>
<dbReference type="RefSeq" id="WP_075692977.1">
    <property type="nucleotide sequence ID" value="NZ_CP009248.1"/>
</dbReference>
<reference evidence="1 2" key="1">
    <citation type="submission" date="2014-08" db="EMBL/GenBank/DDBJ databases">
        <title>Complete genome sequence of Corynebacterium sphenisci CECT 5990(T) (=DSM 44792(T)), isolated from healthy wild penguins.</title>
        <authorList>
            <person name="Ruckert C."/>
            <person name="Albersmeier A."/>
            <person name="Winkler A."/>
            <person name="Kalinowski J."/>
        </authorList>
    </citation>
    <scope>NUCLEOTIDE SEQUENCE [LARGE SCALE GENOMIC DNA]</scope>
    <source>
        <strain evidence="1 2">DSM 44792</strain>
    </source>
</reference>
<dbReference type="Gene3D" id="3.10.129.10">
    <property type="entry name" value="Hotdog Thioesterase"/>
    <property type="match status" value="1"/>
</dbReference>
<dbReference type="EMBL" id="CP009248">
    <property type="protein sequence ID" value="APT91330.1"/>
    <property type="molecule type" value="Genomic_DNA"/>
</dbReference>
<name>A0A1L7CZT5_9CORY</name>
<organism evidence="1 2">
    <name type="scientific">Corynebacterium sphenisci DSM 44792</name>
    <dbReference type="NCBI Taxonomy" id="1437874"/>
    <lineage>
        <taxon>Bacteria</taxon>
        <taxon>Bacillati</taxon>
        <taxon>Actinomycetota</taxon>
        <taxon>Actinomycetes</taxon>
        <taxon>Mycobacteriales</taxon>
        <taxon>Corynebacteriaceae</taxon>
        <taxon>Corynebacterium</taxon>
    </lineage>
</organism>
<protein>
    <recommendedName>
        <fullName evidence="3">DUF4442 domain-containing protein</fullName>
    </recommendedName>
</protein>
<dbReference type="KEGG" id="csph:CSPHI_10345"/>
<dbReference type="OrthoDB" id="9814774at2"/>
<evidence type="ECO:0008006" key="3">
    <source>
        <dbReference type="Google" id="ProtNLM"/>
    </source>
</evidence>
<accession>A0A1L7CZT5</accession>
<dbReference type="SUPFAM" id="SSF54637">
    <property type="entry name" value="Thioesterase/thiol ester dehydrase-isomerase"/>
    <property type="match status" value="1"/>
</dbReference>
<dbReference type="AlphaFoldDB" id="A0A1L7CZT5"/>
<evidence type="ECO:0000313" key="2">
    <source>
        <dbReference type="Proteomes" id="UP000185469"/>
    </source>
</evidence>
<proteinExistence type="predicted"/>
<dbReference type="InterPro" id="IPR029069">
    <property type="entry name" value="HotDog_dom_sf"/>
</dbReference>
<dbReference type="Pfam" id="PF14539">
    <property type="entry name" value="DUF4442"/>
    <property type="match status" value="1"/>
</dbReference>
<dbReference type="STRING" id="1437874.CSPHI_10345"/>
<dbReference type="Proteomes" id="UP000185469">
    <property type="component" value="Chromosome"/>
</dbReference>
<gene>
    <name evidence="1" type="ORF">CSPHI_10345</name>
</gene>